<dbReference type="GeneID" id="84590691"/>
<reference evidence="2" key="1">
    <citation type="submission" date="2025-02" db="EMBL/GenBank/DDBJ databases">
        <authorList>
            <consortium name="NCBI Genome Project"/>
        </authorList>
    </citation>
    <scope>NUCLEOTIDE SEQUENCE</scope>
</reference>
<proteinExistence type="predicted"/>
<dbReference type="KEGG" id="ang:An03g03880"/>
<gene>
    <name evidence="2" type="ORF">An03g03880</name>
</gene>
<protein>
    <submittedName>
        <fullName evidence="2">Uncharacterized protein</fullName>
    </submittedName>
</protein>
<sequence>MTQQAPDVIQPFHESLMLMKAPDSGSERVRENHGRFTLCDAQISLAQLLHSQQRKPGRAEKVTGAVTSDDKGPTPDNVVAGCRPSLLQDRRLGWQIKHFCTGPGRLAEGNVGPFPPASCQHTTPFMMSLERGQKHLLLLISSSKDRRKCKCARVCVEQEAAQEGGGQDGAESFDTQKGNGRRLPVHCTSTHPRCIAVFFTLDPYLESCVLVYWGQSLVYVHRQGNSHSKIP</sequence>
<name>A0AAJ8BXI5_ASPNG</name>
<dbReference type="AlphaFoldDB" id="A0AAJ8BXI5"/>
<evidence type="ECO:0000313" key="2">
    <source>
        <dbReference type="RefSeq" id="XP_059605207.1"/>
    </source>
</evidence>
<dbReference type="VEuPathDB" id="FungiDB:An03g03880"/>
<accession>A0AAJ8BXI5</accession>
<feature type="region of interest" description="Disordered" evidence="1">
    <location>
        <begin position="51"/>
        <end position="75"/>
    </location>
</feature>
<organism evidence="2">
    <name type="scientific">Aspergillus niger</name>
    <dbReference type="NCBI Taxonomy" id="5061"/>
    <lineage>
        <taxon>Eukaryota</taxon>
        <taxon>Fungi</taxon>
        <taxon>Dikarya</taxon>
        <taxon>Ascomycota</taxon>
        <taxon>Pezizomycotina</taxon>
        <taxon>Eurotiomycetes</taxon>
        <taxon>Eurotiomycetidae</taxon>
        <taxon>Eurotiales</taxon>
        <taxon>Aspergillaceae</taxon>
        <taxon>Aspergillus</taxon>
        <taxon>Aspergillus subgen. Circumdati</taxon>
    </lineage>
</organism>
<reference evidence="2" key="2">
    <citation type="submission" date="2025-08" db="UniProtKB">
        <authorList>
            <consortium name="RefSeq"/>
        </authorList>
    </citation>
    <scope>IDENTIFICATION</scope>
</reference>
<evidence type="ECO:0000256" key="1">
    <source>
        <dbReference type="SAM" id="MobiDB-lite"/>
    </source>
</evidence>
<dbReference type="RefSeq" id="XP_059605207.1">
    <property type="nucleotide sequence ID" value="XM_059747034.1"/>
</dbReference>